<protein>
    <submittedName>
        <fullName evidence="6">Integrase</fullName>
    </submittedName>
</protein>
<evidence type="ECO:0000256" key="1">
    <source>
        <dbReference type="ARBA" id="ARBA00023125"/>
    </source>
</evidence>
<dbReference type="Proteomes" id="UP001170379">
    <property type="component" value="Unassembled WGS sequence"/>
</dbReference>
<keyword evidence="7" id="KW-1185">Reference proteome</keyword>
<dbReference type="Pfam" id="PF00589">
    <property type="entry name" value="Phage_integrase"/>
    <property type="match status" value="1"/>
</dbReference>
<evidence type="ECO:0000256" key="3">
    <source>
        <dbReference type="PROSITE-ProRule" id="PRU01248"/>
    </source>
</evidence>
<dbReference type="EMBL" id="PXVD01000049">
    <property type="protein sequence ID" value="MDJ1372765.1"/>
    <property type="molecule type" value="Genomic_DNA"/>
</dbReference>
<dbReference type="SUPFAM" id="SSF56349">
    <property type="entry name" value="DNA breaking-rejoining enzymes"/>
    <property type="match status" value="1"/>
</dbReference>
<evidence type="ECO:0000259" key="5">
    <source>
        <dbReference type="PROSITE" id="PS51900"/>
    </source>
</evidence>
<dbReference type="PANTHER" id="PTHR30349:SF64">
    <property type="entry name" value="PROPHAGE INTEGRASE INTD-RELATED"/>
    <property type="match status" value="1"/>
</dbReference>
<organism evidence="6 7">
    <name type="scientific">Gulosibacter molinativorax</name>
    <dbReference type="NCBI Taxonomy" id="256821"/>
    <lineage>
        <taxon>Bacteria</taxon>
        <taxon>Bacillati</taxon>
        <taxon>Actinomycetota</taxon>
        <taxon>Actinomycetes</taxon>
        <taxon>Micrococcales</taxon>
        <taxon>Microbacteriaceae</taxon>
        <taxon>Gulosibacter</taxon>
    </lineage>
</organism>
<evidence type="ECO:0000256" key="2">
    <source>
        <dbReference type="ARBA" id="ARBA00023172"/>
    </source>
</evidence>
<dbReference type="InterPro" id="IPR050090">
    <property type="entry name" value="Tyrosine_recombinase_XerCD"/>
</dbReference>
<evidence type="ECO:0000313" key="6">
    <source>
        <dbReference type="EMBL" id="MDJ1372765.1"/>
    </source>
</evidence>
<feature type="domain" description="Tyr recombinase" evidence="4">
    <location>
        <begin position="100"/>
        <end position="271"/>
    </location>
</feature>
<sequence length="277" mass="30469">MSLEKWPVPAEWETAIHLYLQHERASGAPLTTCATREQHLRQLARAMKTSPWDIEPEQLLAWFSTRTWARETRRGRRTTYRSFWAWAVATGRTDVNAAAVLPAVKPAPPQPRPIPAAPLSLGIASSNARTALILTLAAEVGMRRAEIAQAHTRDLIPDLDGHSIVVHGKGGKDRIVPLSDDLASELRQLPEGYFFPGRDNGHLSPRYVGKLAANALPGEWTLHSGRHRFATNAHRASGDLLVVQDLLGHASPATTRVYIAPDRSRARAVVQSLPRAA</sequence>
<dbReference type="PANTHER" id="PTHR30349">
    <property type="entry name" value="PHAGE INTEGRASE-RELATED"/>
    <property type="match status" value="1"/>
</dbReference>
<gene>
    <name evidence="6" type="ORF">C7K25_15625</name>
</gene>
<feature type="domain" description="Core-binding (CB)" evidence="5">
    <location>
        <begin position="7"/>
        <end position="88"/>
    </location>
</feature>
<dbReference type="CDD" id="cd00397">
    <property type="entry name" value="DNA_BRE_C"/>
    <property type="match status" value="1"/>
</dbReference>
<dbReference type="Gene3D" id="1.10.443.10">
    <property type="entry name" value="Intergrase catalytic core"/>
    <property type="match status" value="1"/>
</dbReference>
<dbReference type="InterPro" id="IPR013762">
    <property type="entry name" value="Integrase-like_cat_sf"/>
</dbReference>
<accession>A0ABT7CC91</accession>
<dbReference type="InterPro" id="IPR011010">
    <property type="entry name" value="DNA_brk_join_enz"/>
</dbReference>
<keyword evidence="1 3" id="KW-0238">DNA-binding</keyword>
<proteinExistence type="predicted"/>
<name>A0ABT7CC91_9MICO</name>
<dbReference type="InterPro" id="IPR002104">
    <property type="entry name" value="Integrase_catalytic"/>
</dbReference>
<dbReference type="InterPro" id="IPR044068">
    <property type="entry name" value="CB"/>
</dbReference>
<keyword evidence="2" id="KW-0233">DNA recombination</keyword>
<dbReference type="PROSITE" id="PS51900">
    <property type="entry name" value="CB"/>
    <property type="match status" value="1"/>
</dbReference>
<reference evidence="6" key="2">
    <citation type="journal article" date="2022" name="Sci. Rep.">
        <title>In silico prediction of the enzymes involved in the degradation of the herbicide molinate by Gulosibacter molinativorax ON4T.</title>
        <authorList>
            <person name="Lopes A.R."/>
            <person name="Bunin E."/>
            <person name="Viana A.T."/>
            <person name="Froufe H."/>
            <person name="Munoz-Merida A."/>
            <person name="Pinho D."/>
            <person name="Figueiredo J."/>
            <person name="Barroso C."/>
            <person name="Vaz-Moreira I."/>
            <person name="Bellanger X."/>
            <person name="Egas C."/>
            <person name="Nunes O.C."/>
        </authorList>
    </citation>
    <scope>NUCLEOTIDE SEQUENCE</scope>
    <source>
        <strain evidence="6">ON4</strain>
    </source>
</reference>
<dbReference type="PROSITE" id="PS51898">
    <property type="entry name" value="TYR_RECOMBINASE"/>
    <property type="match status" value="1"/>
</dbReference>
<reference evidence="6" key="1">
    <citation type="submission" date="2018-03" db="EMBL/GenBank/DDBJ databases">
        <authorList>
            <person name="Nunes O.C."/>
            <person name="Lopes A.R."/>
            <person name="Froufe H."/>
            <person name="Munoz-Merida A."/>
            <person name="Barroso C."/>
            <person name="Egas C."/>
        </authorList>
    </citation>
    <scope>NUCLEOTIDE SEQUENCE</scope>
    <source>
        <strain evidence="6">ON4</strain>
    </source>
</reference>
<evidence type="ECO:0000259" key="4">
    <source>
        <dbReference type="PROSITE" id="PS51898"/>
    </source>
</evidence>
<comment type="caution">
    <text evidence="6">The sequence shown here is derived from an EMBL/GenBank/DDBJ whole genome shotgun (WGS) entry which is preliminary data.</text>
</comment>
<evidence type="ECO:0000313" key="7">
    <source>
        <dbReference type="Proteomes" id="UP001170379"/>
    </source>
</evidence>